<evidence type="ECO:0000313" key="2">
    <source>
        <dbReference type="Proteomes" id="UP000656077"/>
    </source>
</evidence>
<dbReference type="Proteomes" id="UP000656077">
    <property type="component" value="Unassembled WGS sequence"/>
</dbReference>
<dbReference type="AlphaFoldDB" id="A0A964RJX2"/>
<proteinExistence type="predicted"/>
<gene>
    <name evidence="1" type="ORF">GKZ28_05245</name>
</gene>
<evidence type="ECO:0000313" key="1">
    <source>
        <dbReference type="EMBL" id="MVX63103.1"/>
    </source>
</evidence>
<name>A0A964RJX2_9CLOT</name>
<reference evidence="1" key="1">
    <citation type="submission" date="2019-12" db="EMBL/GenBank/DDBJ databases">
        <title>Microbes associate with the intestines of laboratory mice.</title>
        <authorList>
            <person name="Navarre W."/>
            <person name="Wong E."/>
        </authorList>
    </citation>
    <scope>NUCLEOTIDE SEQUENCE</scope>
    <source>
        <strain evidence="1">NM79_F5</strain>
    </source>
</reference>
<protein>
    <submittedName>
        <fullName evidence="1">Uncharacterized protein</fullName>
    </submittedName>
</protein>
<sequence>MDNMINLIPAGGFDGVTGFMDYSNQMYMIQAKTSWRATPEENRRLEEEMYSVYMGYLQRISNRNNGFY</sequence>
<accession>A0A964RJX2</accession>
<comment type="caution">
    <text evidence="1">The sequence shown here is derived from an EMBL/GenBank/DDBJ whole genome shotgun (WGS) entry which is preliminary data.</text>
</comment>
<dbReference type="EMBL" id="WSRQ01000006">
    <property type="protein sequence ID" value="MVX63103.1"/>
    <property type="molecule type" value="Genomic_DNA"/>
</dbReference>
<organism evidence="1 2">
    <name type="scientific">Clostridium chromiireducens</name>
    <dbReference type="NCBI Taxonomy" id="225345"/>
    <lineage>
        <taxon>Bacteria</taxon>
        <taxon>Bacillati</taxon>
        <taxon>Bacillota</taxon>
        <taxon>Clostridia</taxon>
        <taxon>Eubacteriales</taxon>
        <taxon>Clostridiaceae</taxon>
        <taxon>Clostridium</taxon>
    </lineage>
</organism>
<dbReference type="RefSeq" id="WP_160358306.1">
    <property type="nucleotide sequence ID" value="NZ_WSRQ01000006.1"/>
</dbReference>